<evidence type="ECO:0000313" key="2">
    <source>
        <dbReference type="EMBL" id="RKR83944.1"/>
    </source>
</evidence>
<dbReference type="AlphaFoldDB" id="A0A495J6E3"/>
<organism evidence="2 3">
    <name type="scientific">Mucilaginibacter gracilis</name>
    <dbReference type="NCBI Taxonomy" id="423350"/>
    <lineage>
        <taxon>Bacteria</taxon>
        <taxon>Pseudomonadati</taxon>
        <taxon>Bacteroidota</taxon>
        <taxon>Sphingobacteriia</taxon>
        <taxon>Sphingobacteriales</taxon>
        <taxon>Sphingobacteriaceae</taxon>
        <taxon>Mucilaginibacter</taxon>
    </lineage>
</organism>
<reference evidence="2 3" key="1">
    <citation type="submission" date="2018-10" db="EMBL/GenBank/DDBJ databases">
        <title>Genomic Encyclopedia of Archaeal and Bacterial Type Strains, Phase II (KMG-II): from individual species to whole genera.</title>
        <authorList>
            <person name="Goeker M."/>
        </authorList>
    </citation>
    <scope>NUCLEOTIDE SEQUENCE [LARGE SCALE GENOMIC DNA]</scope>
    <source>
        <strain evidence="2 3">DSM 18602</strain>
    </source>
</reference>
<dbReference type="PROSITE" id="PS50943">
    <property type="entry name" value="HTH_CROC1"/>
    <property type="match status" value="1"/>
</dbReference>
<dbReference type="OrthoDB" id="9180239at2"/>
<feature type="domain" description="HTH cro/C1-type" evidence="1">
    <location>
        <begin position="106"/>
        <end position="127"/>
    </location>
</feature>
<dbReference type="Proteomes" id="UP000268007">
    <property type="component" value="Unassembled WGS sequence"/>
</dbReference>
<proteinExistence type="predicted"/>
<sequence>MKKEDVPQDLSSLGKITKEVCYATDENGKYTTQLSKGWDVKITALDAAWDDIALRVEQARQKVLNNEASPLLFFMEKALMDISILAGYTGFWKWQISRHLKPGVFKVLSDKKLQRYAEVFNVSIADLKNMSVNET</sequence>
<comment type="caution">
    <text evidence="2">The sequence shown here is derived from an EMBL/GenBank/DDBJ whole genome shotgun (WGS) entry which is preliminary data.</text>
</comment>
<dbReference type="InterPro" id="IPR001387">
    <property type="entry name" value="Cro/C1-type_HTH"/>
</dbReference>
<keyword evidence="3" id="KW-1185">Reference proteome</keyword>
<dbReference type="EMBL" id="RBKU01000001">
    <property type="protein sequence ID" value="RKR83944.1"/>
    <property type="molecule type" value="Genomic_DNA"/>
</dbReference>
<evidence type="ECO:0000313" key="3">
    <source>
        <dbReference type="Proteomes" id="UP000268007"/>
    </source>
</evidence>
<accession>A0A495J6E3</accession>
<dbReference type="RefSeq" id="WP_121199387.1">
    <property type="nucleotide sequence ID" value="NZ_RBKU01000001.1"/>
</dbReference>
<name>A0A495J6E3_9SPHI</name>
<protein>
    <recommendedName>
        <fullName evidence="1">HTH cro/C1-type domain-containing protein</fullName>
    </recommendedName>
</protein>
<gene>
    <name evidence="2" type="ORF">BDD43_4159</name>
</gene>
<evidence type="ECO:0000259" key="1">
    <source>
        <dbReference type="PROSITE" id="PS50943"/>
    </source>
</evidence>